<protein>
    <submittedName>
        <fullName evidence="2">Uncharacterized protein</fullName>
    </submittedName>
</protein>
<reference evidence="2 3" key="1">
    <citation type="submission" date="2023-11" db="EMBL/GenBank/DDBJ databases">
        <title>Peredibacter starrii A3.12.</title>
        <authorList>
            <person name="Mitchell R.J."/>
        </authorList>
    </citation>
    <scope>NUCLEOTIDE SEQUENCE [LARGE SCALE GENOMIC DNA]</scope>
    <source>
        <strain evidence="2 3">A3.12</strain>
    </source>
</reference>
<keyword evidence="3" id="KW-1185">Reference proteome</keyword>
<dbReference type="KEGG" id="psti:SOO65_01020"/>
<keyword evidence="1" id="KW-1133">Transmembrane helix</keyword>
<dbReference type="Proteomes" id="UP001324634">
    <property type="component" value="Chromosome"/>
</dbReference>
<sequence length="227" mass="26483">MILFLLGAREVRSSDEKEFFEAASQEAYKLAVPMARLYFYNGTLERAFVLQNKKTISIVLSKTLLEKCSATELQGICFELFLQVKKGMAPKRTRSMFLLGFITWMIHSFVGLILALVPMKEVKQAMDWLLNYLLHPWLEFMFKLMMGGAYFKKLETLLNEFPKEKEMLDRVGLKLIKPLSYYSLPSRKLLVLSSVNKSRHFQSILALEFLPHEWDYLFKSEELVSVK</sequence>
<evidence type="ECO:0000313" key="2">
    <source>
        <dbReference type="EMBL" id="WPU65323.1"/>
    </source>
</evidence>
<organism evidence="2 3">
    <name type="scientific">Peredibacter starrii</name>
    <dbReference type="NCBI Taxonomy" id="28202"/>
    <lineage>
        <taxon>Bacteria</taxon>
        <taxon>Pseudomonadati</taxon>
        <taxon>Bdellovibrionota</taxon>
        <taxon>Bacteriovoracia</taxon>
        <taxon>Bacteriovoracales</taxon>
        <taxon>Bacteriovoracaceae</taxon>
        <taxon>Peredibacter</taxon>
    </lineage>
</organism>
<keyword evidence="1" id="KW-0812">Transmembrane</keyword>
<dbReference type="AlphaFoldDB" id="A0AAX4HPS0"/>
<keyword evidence="1" id="KW-0472">Membrane</keyword>
<proteinExistence type="predicted"/>
<dbReference type="RefSeq" id="WP_321395569.1">
    <property type="nucleotide sequence ID" value="NZ_CP139487.1"/>
</dbReference>
<dbReference type="EMBL" id="CP139487">
    <property type="protein sequence ID" value="WPU65323.1"/>
    <property type="molecule type" value="Genomic_DNA"/>
</dbReference>
<evidence type="ECO:0000313" key="3">
    <source>
        <dbReference type="Proteomes" id="UP001324634"/>
    </source>
</evidence>
<accession>A0AAX4HPS0</accession>
<evidence type="ECO:0000256" key="1">
    <source>
        <dbReference type="SAM" id="Phobius"/>
    </source>
</evidence>
<name>A0AAX4HPS0_9BACT</name>
<feature type="transmembrane region" description="Helical" evidence="1">
    <location>
        <begin position="96"/>
        <end position="117"/>
    </location>
</feature>
<gene>
    <name evidence="2" type="ORF">SOO65_01020</name>
</gene>
<feature type="transmembrane region" description="Helical" evidence="1">
    <location>
        <begin position="129"/>
        <end position="151"/>
    </location>
</feature>